<feature type="domain" description="Flavodoxin-like" evidence="2">
    <location>
        <begin position="256"/>
        <end position="396"/>
    </location>
</feature>
<dbReference type="SUPFAM" id="SSF52218">
    <property type="entry name" value="Flavoproteins"/>
    <property type="match status" value="1"/>
</dbReference>
<dbReference type="PROSITE" id="PS50902">
    <property type="entry name" value="FLAVODOXIN_LIKE"/>
    <property type="match status" value="1"/>
</dbReference>
<dbReference type="PANTHER" id="PTHR43717:SF1">
    <property type="entry name" value="ANAEROBIC NITRIC OXIDE REDUCTASE FLAVORUBREDOXIN"/>
    <property type="match status" value="1"/>
</dbReference>
<dbReference type="InterPro" id="IPR045761">
    <property type="entry name" value="ODP_dom"/>
</dbReference>
<dbReference type="Gene3D" id="3.60.15.10">
    <property type="entry name" value="Ribonuclease Z/Hydroxyacylglutathione hydrolase-like"/>
    <property type="match status" value="1"/>
</dbReference>
<dbReference type="GO" id="GO:0010181">
    <property type="term" value="F:FMN binding"/>
    <property type="evidence" value="ECO:0007669"/>
    <property type="project" value="InterPro"/>
</dbReference>
<protein>
    <submittedName>
        <fullName evidence="3">FprA family A-type flavoprotein</fullName>
    </submittedName>
</protein>
<dbReference type="SMART" id="SM00849">
    <property type="entry name" value="Lactamase_B"/>
    <property type="match status" value="1"/>
</dbReference>
<dbReference type="GO" id="GO:0009055">
    <property type="term" value="F:electron transfer activity"/>
    <property type="evidence" value="ECO:0007669"/>
    <property type="project" value="InterPro"/>
</dbReference>
<evidence type="ECO:0000256" key="1">
    <source>
        <dbReference type="ARBA" id="ARBA00007121"/>
    </source>
</evidence>
<reference evidence="3 4" key="1">
    <citation type="submission" date="2018-08" db="EMBL/GenBank/DDBJ databases">
        <title>A genome reference for cultivated species of the human gut microbiota.</title>
        <authorList>
            <person name="Zou Y."/>
            <person name="Xue W."/>
            <person name="Luo G."/>
        </authorList>
    </citation>
    <scope>NUCLEOTIDE SEQUENCE [LARGE SCALE GENOMIC DNA]</scope>
    <source>
        <strain evidence="3 4">AF18-46</strain>
    </source>
</reference>
<dbReference type="InterPro" id="IPR008254">
    <property type="entry name" value="Flavodoxin/NO_synth"/>
</dbReference>
<proteinExistence type="inferred from homology"/>
<accession>A0A412PEF9</accession>
<dbReference type="EMBL" id="QRWX01000002">
    <property type="protein sequence ID" value="RGT56007.1"/>
    <property type="molecule type" value="Genomic_DNA"/>
</dbReference>
<name>A0A412PEF9_9FIRM</name>
<dbReference type="AlphaFoldDB" id="A0A412PEF9"/>
<dbReference type="SUPFAM" id="SSF56281">
    <property type="entry name" value="Metallo-hydrolase/oxidoreductase"/>
    <property type="match status" value="1"/>
</dbReference>
<evidence type="ECO:0000259" key="2">
    <source>
        <dbReference type="PROSITE" id="PS50902"/>
    </source>
</evidence>
<dbReference type="InterPro" id="IPR001279">
    <property type="entry name" value="Metallo-B-lactamas"/>
</dbReference>
<comment type="similarity">
    <text evidence="1">In the N-terminal section; belongs to the zinc metallo-hydrolase group 3 family.</text>
</comment>
<dbReference type="InterPro" id="IPR036866">
    <property type="entry name" value="RibonucZ/Hydroxyglut_hydro"/>
</dbReference>
<dbReference type="PANTHER" id="PTHR43717">
    <property type="entry name" value="ANAEROBIC NITRIC OXIDE REDUCTASE FLAVORUBREDOXIN"/>
    <property type="match status" value="1"/>
</dbReference>
<dbReference type="GO" id="GO:0046872">
    <property type="term" value="F:metal ion binding"/>
    <property type="evidence" value="ECO:0007669"/>
    <property type="project" value="InterPro"/>
</dbReference>
<dbReference type="InterPro" id="IPR029039">
    <property type="entry name" value="Flavoprotein-like_sf"/>
</dbReference>
<gene>
    <name evidence="3" type="ORF">DWX20_04145</name>
</gene>
<evidence type="ECO:0000313" key="3">
    <source>
        <dbReference type="EMBL" id="RGT56007.1"/>
    </source>
</evidence>
<comment type="caution">
    <text evidence="3">The sequence shown here is derived from an EMBL/GenBank/DDBJ whole genome shotgun (WGS) entry which is preliminary data.</text>
</comment>
<sequence>MYNVRKIQDDIYWLGASDRRLEKFENTYSVPAGMSYNSYLILDEKTCLVDGIDYNVAQQFFDNLEYALQGRTLDYMIVNHMEPDHCAIIPQLVQMYPHMKLIGSMQAFKMMNQFYRFETDSRSIVVKENDTLSLGKHNLKFITAPMVHWPEVIVTYDETAKVLFSADVFGCFGAMSGNVFADEIDWEHDWKDECRRYYTCIVGKYGMQAATVLKKIRNLEIEMICPLHAHIWRKDFDKIISLYEKWTSYSYEVNSVAIFYGSVYNNTALAADILAIKLAEKGIKNVKVFDTSKTDLSIMLSTAFQYSTLVFAAASYNAEIFDTVQHLLSEIKNHNLANRTVGLIENGSWVPTAKLLMEKQISTWKNTVILEPKVTVKSAVKEDSLAELEKLADAIVASLNK</sequence>
<organism evidence="3 4">
    <name type="scientific">Solobacterium moorei</name>
    <dbReference type="NCBI Taxonomy" id="102148"/>
    <lineage>
        <taxon>Bacteria</taxon>
        <taxon>Bacillati</taxon>
        <taxon>Bacillota</taxon>
        <taxon>Erysipelotrichia</taxon>
        <taxon>Erysipelotrichales</taxon>
        <taxon>Erysipelotrichaceae</taxon>
        <taxon>Solobacterium</taxon>
    </lineage>
</organism>
<dbReference type="GO" id="GO:0016651">
    <property type="term" value="F:oxidoreductase activity, acting on NAD(P)H"/>
    <property type="evidence" value="ECO:0007669"/>
    <property type="project" value="UniProtKB-ARBA"/>
</dbReference>
<dbReference type="Gene3D" id="3.40.50.360">
    <property type="match status" value="1"/>
</dbReference>
<dbReference type="CDD" id="cd07709">
    <property type="entry name" value="flavodiiron_proteins_MBL-fold"/>
    <property type="match status" value="1"/>
</dbReference>
<evidence type="ECO:0000313" key="4">
    <source>
        <dbReference type="Proteomes" id="UP000284731"/>
    </source>
</evidence>
<dbReference type="Pfam" id="PF19583">
    <property type="entry name" value="ODP"/>
    <property type="match status" value="1"/>
</dbReference>
<dbReference type="PIRSF" id="PIRSF005243">
    <property type="entry name" value="ROO"/>
    <property type="match status" value="1"/>
</dbReference>
<dbReference type="RefSeq" id="WP_118764599.1">
    <property type="nucleotide sequence ID" value="NZ_CABJCF010000002.1"/>
</dbReference>
<dbReference type="Proteomes" id="UP000284731">
    <property type="component" value="Unassembled WGS sequence"/>
</dbReference>
<dbReference type="InterPro" id="IPR016440">
    <property type="entry name" value="Rubredoxin-O_OxRdtase"/>
</dbReference>